<dbReference type="STRING" id="1618659.UV11_C0009G0001"/>
<keyword evidence="2 6" id="KW-0805">Transcription regulation</keyword>
<evidence type="ECO:0000256" key="3">
    <source>
        <dbReference type="ARBA" id="ARBA00023082"/>
    </source>
</evidence>
<dbReference type="AlphaFoldDB" id="A0A0G0ZI59"/>
<evidence type="ECO:0000256" key="1">
    <source>
        <dbReference type="ARBA" id="ARBA00010641"/>
    </source>
</evidence>
<feature type="domain" description="RNA polymerase sigma-70 region 2" evidence="7">
    <location>
        <begin position="33"/>
        <end position="99"/>
    </location>
</feature>
<dbReference type="Gene3D" id="1.10.10.10">
    <property type="entry name" value="Winged helix-like DNA-binding domain superfamily/Winged helix DNA-binding domain"/>
    <property type="match status" value="1"/>
</dbReference>
<dbReference type="PATRIC" id="fig|1618659.3.peg.393"/>
<dbReference type="PANTHER" id="PTHR43133:SF8">
    <property type="entry name" value="RNA POLYMERASE SIGMA FACTOR HI_1459-RELATED"/>
    <property type="match status" value="1"/>
</dbReference>
<dbReference type="GO" id="GO:0006352">
    <property type="term" value="P:DNA-templated transcription initiation"/>
    <property type="evidence" value="ECO:0007669"/>
    <property type="project" value="InterPro"/>
</dbReference>
<dbReference type="InterPro" id="IPR000838">
    <property type="entry name" value="RNA_pol_sigma70_ECF_CS"/>
</dbReference>
<keyword evidence="5 6" id="KW-0804">Transcription</keyword>
<dbReference type="PANTHER" id="PTHR43133">
    <property type="entry name" value="RNA POLYMERASE ECF-TYPE SIGMA FACTO"/>
    <property type="match status" value="1"/>
</dbReference>
<comment type="similarity">
    <text evidence="1 6">Belongs to the sigma-70 factor family. ECF subfamily.</text>
</comment>
<dbReference type="Gene3D" id="1.10.1740.10">
    <property type="match status" value="1"/>
</dbReference>
<gene>
    <name evidence="9" type="ORF">UV11_C0009G0001</name>
</gene>
<dbReference type="Pfam" id="PF04542">
    <property type="entry name" value="Sigma70_r2"/>
    <property type="match status" value="1"/>
</dbReference>
<dbReference type="CDD" id="cd06171">
    <property type="entry name" value="Sigma70_r4"/>
    <property type="match status" value="1"/>
</dbReference>
<dbReference type="InterPro" id="IPR013249">
    <property type="entry name" value="RNA_pol_sigma70_r4_t2"/>
</dbReference>
<evidence type="ECO:0000256" key="4">
    <source>
        <dbReference type="ARBA" id="ARBA00023125"/>
    </source>
</evidence>
<protein>
    <recommendedName>
        <fullName evidence="6">RNA polymerase sigma factor</fullName>
    </recommendedName>
</protein>
<evidence type="ECO:0000256" key="2">
    <source>
        <dbReference type="ARBA" id="ARBA00023015"/>
    </source>
</evidence>
<accession>A0A0G0ZI59</accession>
<proteinExistence type="inferred from homology"/>
<dbReference type="InterPro" id="IPR036388">
    <property type="entry name" value="WH-like_DNA-bd_sf"/>
</dbReference>
<dbReference type="SUPFAM" id="SSF88946">
    <property type="entry name" value="Sigma2 domain of RNA polymerase sigma factors"/>
    <property type="match status" value="1"/>
</dbReference>
<evidence type="ECO:0000256" key="6">
    <source>
        <dbReference type="RuleBase" id="RU000716"/>
    </source>
</evidence>
<evidence type="ECO:0000313" key="10">
    <source>
        <dbReference type="Proteomes" id="UP000034036"/>
    </source>
</evidence>
<dbReference type="InterPro" id="IPR007627">
    <property type="entry name" value="RNA_pol_sigma70_r2"/>
</dbReference>
<name>A0A0G0ZI59_9BACT</name>
<dbReference type="InterPro" id="IPR014284">
    <property type="entry name" value="RNA_pol_sigma-70_dom"/>
</dbReference>
<reference evidence="9 10" key="1">
    <citation type="journal article" date="2015" name="Nature">
        <title>rRNA introns, odd ribosomes, and small enigmatic genomes across a large radiation of phyla.</title>
        <authorList>
            <person name="Brown C.T."/>
            <person name="Hug L.A."/>
            <person name="Thomas B.C."/>
            <person name="Sharon I."/>
            <person name="Castelle C.J."/>
            <person name="Singh A."/>
            <person name="Wilkins M.J."/>
            <person name="Williams K.H."/>
            <person name="Banfield J.F."/>
        </authorList>
    </citation>
    <scope>NUCLEOTIDE SEQUENCE [LARGE SCALE GENOMIC DNA]</scope>
</reference>
<dbReference type="EMBL" id="LCDF01000009">
    <property type="protein sequence ID" value="KKS48437.1"/>
    <property type="molecule type" value="Genomic_DNA"/>
</dbReference>
<dbReference type="GO" id="GO:0016987">
    <property type="term" value="F:sigma factor activity"/>
    <property type="evidence" value="ECO:0007669"/>
    <property type="project" value="UniProtKB-KW"/>
</dbReference>
<keyword evidence="4 6" id="KW-0238">DNA-binding</keyword>
<comment type="caution">
    <text evidence="9">The sequence shown here is derived from an EMBL/GenBank/DDBJ whole genome shotgun (WGS) entry which is preliminary data.</text>
</comment>
<dbReference type="NCBIfam" id="TIGR02937">
    <property type="entry name" value="sigma70-ECF"/>
    <property type="match status" value="1"/>
</dbReference>
<dbReference type="SUPFAM" id="SSF88659">
    <property type="entry name" value="Sigma3 and sigma4 domains of RNA polymerase sigma factors"/>
    <property type="match status" value="1"/>
</dbReference>
<dbReference type="Proteomes" id="UP000034036">
    <property type="component" value="Unassembled WGS sequence"/>
</dbReference>
<sequence>MEILYDVAVNYQRADEQLITDYLNGDEKSFEFLIQRYLKPIYSFTYRYVGSGQEAEDITQETFIKVWHNLKKFDKSKSFKTWIFSIAKNTAIDFLKKKRAIPFSEFEKEDGGNAIIDTLADPSPLSLELLEKAGMAKILNVAMEKLSPQYRMVLFLRYNDHFNFREIAESLGEPLNTVKSQHRRALVMLKKLLS</sequence>
<keyword evidence="3 6" id="KW-0731">Sigma factor</keyword>
<dbReference type="Pfam" id="PF08281">
    <property type="entry name" value="Sigma70_r4_2"/>
    <property type="match status" value="1"/>
</dbReference>
<dbReference type="InterPro" id="IPR039425">
    <property type="entry name" value="RNA_pol_sigma-70-like"/>
</dbReference>
<organism evidence="9 10">
    <name type="scientific">Candidatus Giovannonibacteria bacterium GW2011_GWF2_42_19</name>
    <dbReference type="NCBI Taxonomy" id="1618659"/>
    <lineage>
        <taxon>Bacteria</taxon>
        <taxon>Candidatus Giovannoniibacteriota</taxon>
    </lineage>
</organism>
<feature type="domain" description="RNA polymerase sigma factor 70 region 4 type 2" evidence="8">
    <location>
        <begin position="140"/>
        <end position="188"/>
    </location>
</feature>
<evidence type="ECO:0000313" key="9">
    <source>
        <dbReference type="EMBL" id="KKS48437.1"/>
    </source>
</evidence>
<dbReference type="GO" id="GO:0003677">
    <property type="term" value="F:DNA binding"/>
    <property type="evidence" value="ECO:0007669"/>
    <property type="project" value="UniProtKB-KW"/>
</dbReference>
<evidence type="ECO:0000259" key="7">
    <source>
        <dbReference type="Pfam" id="PF04542"/>
    </source>
</evidence>
<dbReference type="InterPro" id="IPR013325">
    <property type="entry name" value="RNA_pol_sigma_r2"/>
</dbReference>
<dbReference type="InterPro" id="IPR013324">
    <property type="entry name" value="RNA_pol_sigma_r3/r4-like"/>
</dbReference>
<evidence type="ECO:0000256" key="5">
    <source>
        <dbReference type="ARBA" id="ARBA00023163"/>
    </source>
</evidence>
<evidence type="ECO:0000259" key="8">
    <source>
        <dbReference type="Pfam" id="PF08281"/>
    </source>
</evidence>
<dbReference type="PROSITE" id="PS01063">
    <property type="entry name" value="SIGMA70_ECF"/>
    <property type="match status" value="1"/>
</dbReference>